<organism evidence="1 2">
    <name type="scientific">Dioscorea alata</name>
    <name type="common">Purple yam</name>
    <dbReference type="NCBI Taxonomy" id="55571"/>
    <lineage>
        <taxon>Eukaryota</taxon>
        <taxon>Viridiplantae</taxon>
        <taxon>Streptophyta</taxon>
        <taxon>Embryophyta</taxon>
        <taxon>Tracheophyta</taxon>
        <taxon>Spermatophyta</taxon>
        <taxon>Magnoliopsida</taxon>
        <taxon>Liliopsida</taxon>
        <taxon>Dioscoreales</taxon>
        <taxon>Dioscoreaceae</taxon>
        <taxon>Dioscorea</taxon>
    </lineage>
</organism>
<gene>
    <name evidence="1" type="ORF">IHE45_07G107500</name>
</gene>
<reference evidence="2" key="1">
    <citation type="journal article" date="2022" name="Nat. Commun.">
        <title>Chromosome evolution and the genetic basis of agronomically important traits in greater yam.</title>
        <authorList>
            <person name="Bredeson J.V."/>
            <person name="Lyons J.B."/>
            <person name="Oniyinde I.O."/>
            <person name="Okereke N.R."/>
            <person name="Kolade O."/>
            <person name="Nnabue I."/>
            <person name="Nwadili C.O."/>
            <person name="Hribova E."/>
            <person name="Parker M."/>
            <person name="Nwogha J."/>
            <person name="Shu S."/>
            <person name="Carlson J."/>
            <person name="Kariba R."/>
            <person name="Muthemba S."/>
            <person name="Knop K."/>
            <person name="Barton G.J."/>
            <person name="Sherwood A.V."/>
            <person name="Lopez-Montes A."/>
            <person name="Asiedu R."/>
            <person name="Jamnadass R."/>
            <person name="Muchugi A."/>
            <person name="Goodstein D."/>
            <person name="Egesi C.N."/>
            <person name="Featherston J."/>
            <person name="Asfaw A."/>
            <person name="Simpson G.G."/>
            <person name="Dolezel J."/>
            <person name="Hendre P.S."/>
            <person name="Van Deynze A."/>
            <person name="Kumar P.L."/>
            <person name="Obidiegwu J.E."/>
            <person name="Bhattacharjee R."/>
            <person name="Rokhsar D.S."/>
        </authorList>
    </citation>
    <scope>NUCLEOTIDE SEQUENCE [LARGE SCALE GENOMIC DNA]</scope>
    <source>
        <strain evidence="2">cv. TDa95/00328</strain>
    </source>
</reference>
<evidence type="ECO:0000313" key="2">
    <source>
        <dbReference type="Proteomes" id="UP000827976"/>
    </source>
</evidence>
<protein>
    <submittedName>
        <fullName evidence="1">Exonuclease V protein</fullName>
    </submittedName>
</protein>
<keyword evidence="1" id="KW-0378">Hydrolase</keyword>
<dbReference type="Proteomes" id="UP000827976">
    <property type="component" value="Chromosome 7"/>
</dbReference>
<dbReference type="EMBL" id="CM037017">
    <property type="protein sequence ID" value="KAH7677805.1"/>
    <property type="molecule type" value="Genomic_DNA"/>
</dbReference>
<sequence length="385" mass="43520">MNTTPSTSTSTSTSTSNGVPIQVPLEIITEEEMAFLEAALSSALPLSPPRCSSTSSLFRVAAISSLSSSPKSQSQPLRSPDIEDSTPPAPFGSLLHRFRSRRALAVTDITGSEWCEKQVEFGLLHGRPKRTAAMEAGSIRHAELEEEVVEKVEIQIKSIEESWALKFMNFMVGANQLLFEGLTRELPVIGVVEDTWMIGVIDELQMPVGKSSHNPCLVDTKTRCRATLPSEAQKRNARLQLMCYKYLWDNLVVNDFSTGLFFDHFALNPQYVLSEDIRQHSSSLGFEAKTFEEVVSYFRNTCSMLPPSDEQLLLRYELQSDRSVLEEYKFYFDANWFKNEIQKSLKFWRGEREAEYVSDAERWKCRFCKFSAACPITLASNNKAE</sequence>
<proteinExistence type="predicted"/>
<keyword evidence="1" id="KW-0269">Exonuclease</keyword>
<comment type="caution">
    <text evidence="1">The sequence shown here is derived from an EMBL/GenBank/DDBJ whole genome shotgun (WGS) entry which is preliminary data.</text>
</comment>
<name>A0ACB7VTE3_DIOAL</name>
<keyword evidence="1" id="KW-0540">Nuclease</keyword>
<keyword evidence="2" id="KW-1185">Reference proteome</keyword>
<evidence type="ECO:0000313" key="1">
    <source>
        <dbReference type="EMBL" id="KAH7677805.1"/>
    </source>
</evidence>
<accession>A0ACB7VTE3</accession>